<proteinExistence type="predicted"/>
<dbReference type="Pfam" id="PF04116">
    <property type="entry name" value="FA_hydroxylase"/>
    <property type="match status" value="1"/>
</dbReference>
<name>A0A2N0BBB9_9LEPT</name>
<protein>
    <submittedName>
        <fullName evidence="8 9">Sterol desaturase</fullName>
    </submittedName>
</protein>
<accession>A0A2N0BBB9</accession>
<keyword evidence="4 6" id="KW-0472">Membrane</keyword>
<evidence type="ECO:0000256" key="1">
    <source>
        <dbReference type="ARBA" id="ARBA00004370"/>
    </source>
</evidence>
<dbReference type="GO" id="GO:0008610">
    <property type="term" value="P:lipid biosynthetic process"/>
    <property type="evidence" value="ECO:0007669"/>
    <property type="project" value="InterPro"/>
</dbReference>
<reference evidence="8 10" key="2">
    <citation type="journal article" date="2018" name="Microb. Genom.">
        <title>Deciphering the unexplored Leptospira diversity from soils uncovers genomic evolution to virulence.</title>
        <authorList>
            <person name="Thibeaux R."/>
            <person name="Iraola G."/>
            <person name="Ferres I."/>
            <person name="Bierque E."/>
            <person name="Girault D."/>
            <person name="Soupe-Gilbert M.E."/>
            <person name="Picardeau M."/>
            <person name="Goarant C."/>
        </authorList>
    </citation>
    <scope>NUCLEOTIDE SEQUENCE [LARGE SCALE GENOMIC DNA]</scope>
    <source>
        <strain evidence="8 10">ATI7-C-A5</strain>
    </source>
</reference>
<feature type="region of interest" description="Disordered" evidence="5">
    <location>
        <begin position="256"/>
        <end position="280"/>
    </location>
</feature>
<evidence type="ECO:0000313" key="8">
    <source>
        <dbReference type="EMBL" id="MDV6237793.1"/>
    </source>
</evidence>
<dbReference type="GO" id="GO:0016020">
    <property type="term" value="C:membrane"/>
    <property type="evidence" value="ECO:0007669"/>
    <property type="project" value="UniProtKB-SubCell"/>
</dbReference>
<evidence type="ECO:0000256" key="2">
    <source>
        <dbReference type="ARBA" id="ARBA00022692"/>
    </source>
</evidence>
<feature type="transmembrane region" description="Helical" evidence="6">
    <location>
        <begin position="102"/>
        <end position="120"/>
    </location>
</feature>
<comment type="caution">
    <text evidence="9">The sequence shown here is derived from an EMBL/GenBank/DDBJ whole genome shotgun (WGS) entry which is preliminary data.</text>
</comment>
<dbReference type="RefSeq" id="WP_100746104.1">
    <property type="nucleotide sequence ID" value="NZ_NPEF02000034.1"/>
</dbReference>
<feature type="domain" description="Fatty acid hydroxylase" evidence="7">
    <location>
        <begin position="108"/>
        <end position="242"/>
    </location>
</feature>
<dbReference type="InterPro" id="IPR050307">
    <property type="entry name" value="Sterol_Desaturase_Related"/>
</dbReference>
<evidence type="ECO:0000313" key="10">
    <source>
        <dbReference type="Proteomes" id="UP000232122"/>
    </source>
</evidence>
<evidence type="ECO:0000256" key="4">
    <source>
        <dbReference type="ARBA" id="ARBA00023136"/>
    </source>
</evidence>
<dbReference type="EMBL" id="NPEF01000041">
    <property type="protein sequence ID" value="PJZ93826.1"/>
    <property type="molecule type" value="Genomic_DNA"/>
</dbReference>
<sequence>MSELLSKVGYGGFFGIVWGTLLIRYVLFAGLAFWIVWILLGKKLAHKLIQGKKPERERILHEIRYSLLTFFVFALSGIFTAWSQVNGYNLIYDRVSDYGIPYLLSSIVMLILLHDTYFYWTHRMMHHKLLFKHFHLVHHKSTNPSPWAAFSFHPLEAVVEAGIIPLASVIFPLHQTAMLVFFVYMTSLNVLGHLSYELFPSWFLKSRFTNWHNTTTHHNMHHKYFNCNYSLYFNFWDKVMGTNHEKYRETFEEVSSRPAVNGGKRGADSSGIVSEDTAAA</sequence>
<dbReference type="OrthoDB" id="9770329at2"/>
<reference evidence="9" key="1">
    <citation type="submission" date="2017-07" db="EMBL/GenBank/DDBJ databases">
        <title>Leptospira spp. isolated from tropical soils.</title>
        <authorList>
            <person name="Thibeaux R."/>
            <person name="Iraola G."/>
            <person name="Ferres I."/>
            <person name="Bierque E."/>
            <person name="Girault D."/>
            <person name="Soupe-Gilbert M.-E."/>
            <person name="Picardeau M."/>
            <person name="Goarant C."/>
        </authorList>
    </citation>
    <scope>NUCLEOTIDE SEQUENCE [LARGE SCALE GENOMIC DNA]</scope>
    <source>
        <strain evidence="9">ATI7-C-A5</strain>
    </source>
</reference>
<keyword evidence="2 6" id="KW-0812">Transmembrane</keyword>
<evidence type="ECO:0000256" key="3">
    <source>
        <dbReference type="ARBA" id="ARBA00022989"/>
    </source>
</evidence>
<dbReference type="AlphaFoldDB" id="A0A2N0BBB9"/>
<comment type="subcellular location">
    <subcellularLocation>
        <location evidence="1">Membrane</location>
    </subcellularLocation>
</comment>
<keyword evidence="3 6" id="KW-1133">Transmembrane helix</keyword>
<accession>A0A2N0BNB8</accession>
<dbReference type="InterPro" id="IPR006694">
    <property type="entry name" value="Fatty_acid_hydroxylase"/>
</dbReference>
<dbReference type="GO" id="GO:0005506">
    <property type="term" value="F:iron ion binding"/>
    <property type="evidence" value="ECO:0007669"/>
    <property type="project" value="InterPro"/>
</dbReference>
<evidence type="ECO:0000256" key="6">
    <source>
        <dbReference type="SAM" id="Phobius"/>
    </source>
</evidence>
<evidence type="ECO:0000256" key="5">
    <source>
        <dbReference type="SAM" id="MobiDB-lite"/>
    </source>
</evidence>
<reference evidence="8" key="3">
    <citation type="submission" date="2023-10" db="EMBL/GenBank/DDBJ databases">
        <authorList>
            <person name="Picardeau M."/>
            <person name="Thibeaux R."/>
        </authorList>
    </citation>
    <scope>NUCLEOTIDE SEQUENCE</scope>
    <source>
        <strain evidence="8">ATI7-C-A5</strain>
    </source>
</reference>
<dbReference type="PANTHER" id="PTHR11863">
    <property type="entry name" value="STEROL DESATURASE"/>
    <property type="match status" value="1"/>
</dbReference>
<dbReference type="Proteomes" id="UP000232122">
    <property type="component" value="Unassembled WGS sequence"/>
</dbReference>
<feature type="transmembrane region" description="Helical" evidence="6">
    <location>
        <begin position="12"/>
        <end position="41"/>
    </location>
</feature>
<evidence type="ECO:0000313" key="9">
    <source>
        <dbReference type="EMBL" id="PJZ93826.1"/>
    </source>
</evidence>
<evidence type="ECO:0000259" key="7">
    <source>
        <dbReference type="Pfam" id="PF04116"/>
    </source>
</evidence>
<dbReference type="GO" id="GO:0016491">
    <property type="term" value="F:oxidoreductase activity"/>
    <property type="evidence" value="ECO:0007669"/>
    <property type="project" value="InterPro"/>
</dbReference>
<feature type="transmembrane region" description="Helical" evidence="6">
    <location>
        <begin position="62"/>
        <end position="82"/>
    </location>
</feature>
<dbReference type="EMBL" id="NPEF02000034">
    <property type="protein sequence ID" value="MDV6237793.1"/>
    <property type="molecule type" value="Genomic_DNA"/>
</dbReference>
<organism evidence="9">
    <name type="scientific">Leptospira ellisii</name>
    <dbReference type="NCBI Taxonomy" id="2023197"/>
    <lineage>
        <taxon>Bacteria</taxon>
        <taxon>Pseudomonadati</taxon>
        <taxon>Spirochaetota</taxon>
        <taxon>Spirochaetia</taxon>
        <taxon>Leptospirales</taxon>
        <taxon>Leptospiraceae</taxon>
        <taxon>Leptospira</taxon>
    </lineage>
</organism>
<gene>
    <name evidence="8" type="ORF">CH379_019370</name>
    <name evidence="9" type="ORF">CH379_05805</name>
</gene>
<keyword evidence="10" id="KW-1185">Reference proteome</keyword>